<name>A0A1I7WQK3_HETBA</name>
<dbReference type="AlphaFoldDB" id="A0A1I7WQK3"/>
<keyword evidence="1" id="KW-1133">Transmembrane helix</keyword>
<evidence type="ECO:0000313" key="2">
    <source>
        <dbReference type="Proteomes" id="UP000095283"/>
    </source>
</evidence>
<feature type="transmembrane region" description="Helical" evidence="1">
    <location>
        <begin position="21"/>
        <end position="43"/>
    </location>
</feature>
<keyword evidence="1" id="KW-0812">Transmembrane</keyword>
<protein>
    <submittedName>
        <fullName evidence="3">Uncharacterized protein</fullName>
    </submittedName>
</protein>
<sequence length="96" mass="11434">MEMFGLQKTCYRKVFPISYPFFFILLFYCVFFILVFLRASHFVDRFMNRLLLTVLGSIRSSSLLWIHRWIGLQILLGLTGRNFIGRSRADFEQLSI</sequence>
<organism evidence="2 3">
    <name type="scientific">Heterorhabditis bacteriophora</name>
    <name type="common">Entomopathogenic nematode worm</name>
    <dbReference type="NCBI Taxonomy" id="37862"/>
    <lineage>
        <taxon>Eukaryota</taxon>
        <taxon>Metazoa</taxon>
        <taxon>Ecdysozoa</taxon>
        <taxon>Nematoda</taxon>
        <taxon>Chromadorea</taxon>
        <taxon>Rhabditida</taxon>
        <taxon>Rhabditina</taxon>
        <taxon>Rhabditomorpha</taxon>
        <taxon>Strongyloidea</taxon>
        <taxon>Heterorhabditidae</taxon>
        <taxon>Heterorhabditis</taxon>
    </lineage>
</organism>
<proteinExistence type="predicted"/>
<reference evidence="3" key="1">
    <citation type="submission" date="2016-11" db="UniProtKB">
        <authorList>
            <consortium name="WormBaseParasite"/>
        </authorList>
    </citation>
    <scope>IDENTIFICATION</scope>
</reference>
<evidence type="ECO:0000313" key="3">
    <source>
        <dbReference type="WBParaSite" id="Hba_07435"/>
    </source>
</evidence>
<dbReference type="WBParaSite" id="Hba_07435">
    <property type="protein sequence ID" value="Hba_07435"/>
    <property type="gene ID" value="Hba_07435"/>
</dbReference>
<accession>A0A1I7WQK3</accession>
<keyword evidence="1" id="KW-0472">Membrane</keyword>
<evidence type="ECO:0000256" key="1">
    <source>
        <dbReference type="SAM" id="Phobius"/>
    </source>
</evidence>
<keyword evidence="2" id="KW-1185">Reference proteome</keyword>
<dbReference type="Proteomes" id="UP000095283">
    <property type="component" value="Unplaced"/>
</dbReference>